<dbReference type="AlphaFoldDB" id="A0ABD0JI95"/>
<protein>
    <recommendedName>
        <fullName evidence="3">Sulfotransferase domain-containing protein</fullName>
    </recommendedName>
</protein>
<evidence type="ECO:0000259" key="3">
    <source>
        <dbReference type="Pfam" id="PF00685"/>
    </source>
</evidence>
<name>A0ABD0JI95_9CAEN</name>
<evidence type="ECO:0000256" key="2">
    <source>
        <dbReference type="ARBA" id="ARBA00022679"/>
    </source>
</evidence>
<comment type="caution">
    <text evidence="4">The sequence shown here is derived from an EMBL/GenBank/DDBJ whole genome shotgun (WGS) entry which is preliminary data.</text>
</comment>
<dbReference type="PANTHER" id="PTHR11783">
    <property type="entry name" value="SULFOTRANSFERASE SULT"/>
    <property type="match status" value="1"/>
</dbReference>
<dbReference type="GO" id="GO:0016740">
    <property type="term" value="F:transferase activity"/>
    <property type="evidence" value="ECO:0007669"/>
    <property type="project" value="UniProtKB-KW"/>
</dbReference>
<sequence>ASAAGGKPVDGDDTEPWVSVDGVVFPRFFQTNRPMREHIECLKALEMRDDDVIVAAFPKCGTHWMWEIACMLMTGRAEYDTRTKDLAMLEATESRGRNKPPPPGDLQFSYRIRSKIKEKKVKILHVYRNPKDVVVSLYFHSRQNPTMTHITIDTMLDKYFFSQDPVNKNCTFFKYHKDVDAFFKANPDIPVFSTSFENMKEDLAGEVRRVAEFLGVSHTPEFCRQVADACGFDRLKEADKTKNQLLTAPPVQMFRKGEVGDWKNHLTEAQSKRIDDAMKQLEGCDYHFRYTL</sequence>
<evidence type="ECO:0000256" key="1">
    <source>
        <dbReference type="ARBA" id="ARBA00005771"/>
    </source>
</evidence>
<dbReference type="Pfam" id="PF00685">
    <property type="entry name" value="Sulfotransfer_1"/>
    <property type="match status" value="1"/>
</dbReference>
<dbReference type="InterPro" id="IPR000863">
    <property type="entry name" value="Sulfotransferase_dom"/>
</dbReference>
<dbReference type="EMBL" id="JACVVK020000433">
    <property type="protein sequence ID" value="KAK7474546.1"/>
    <property type="molecule type" value="Genomic_DNA"/>
</dbReference>
<keyword evidence="5" id="KW-1185">Reference proteome</keyword>
<dbReference type="SUPFAM" id="SSF52540">
    <property type="entry name" value="P-loop containing nucleoside triphosphate hydrolases"/>
    <property type="match status" value="1"/>
</dbReference>
<organism evidence="4 5">
    <name type="scientific">Batillaria attramentaria</name>
    <dbReference type="NCBI Taxonomy" id="370345"/>
    <lineage>
        <taxon>Eukaryota</taxon>
        <taxon>Metazoa</taxon>
        <taxon>Spiralia</taxon>
        <taxon>Lophotrochozoa</taxon>
        <taxon>Mollusca</taxon>
        <taxon>Gastropoda</taxon>
        <taxon>Caenogastropoda</taxon>
        <taxon>Sorbeoconcha</taxon>
        <taxon>Cerithioidea</taxon>
        <taxon>Batillariidae</taxon>
        <taxon>Batillaria</taxon>
    </lineage>
</organism>
<evidence type="ECO:0000313" key="5">
    <source>
        <dbReference type="Proteomes" id="UP001519460"/>
    </source>
</evidence>
<dbReference type="Gene3D" id="3.40.50.300">
    <property type="entry name" value="P-loop containing nucleotide triphosphate hydrolases"/>
    <property type="match status" value="1"/>
</dbReference>
<dbReference type="InterPro" id="IPR027417">
    <property type="entry name" value="P-loop_NTPase"/>
</dbReference>
<feature type="non-terminal residue" evidence="4">
    <location>
        <position position="1"/>
    </location>
</feature>
<accession>A0ABD0JI95</accession>
<proteinExistence type="inferred from homology"/>
<reference evidence="4 5" key="1">
    <citation type="journal article" date="2023" name="Sci. Data">
        <title>Genome assembly of the Korean intertidal mud-creeper Batillaria attramentaria.</title>
        <authorList>
            <person name="Patra A.K."/>
            <person name="Ho P.T."/>
            <person name="Jun S."/>
            <person name="Lee S.J."/>
            <person name="Kim Y."/>
            <person name="Won Y.J."/>
        </authorList>
    </citation>
    <scope>NUCLEOTIDE SEQUENCE [LARGE SCALE GENOMIC DNA]</scope>
    <source>
        <strain evidence="4">Wonlab-2016</strain>
    </source>
</reference>
<gene>
    <name evidence="4" type="ORF">BaRGS_00034191</name>
</gene>
<comment type="similarity">
    <text evidence="1">Belongs to the sulfotransferase 1 family.</text>
</comment>
<evidence type="ECO:0000313" key="4">
    <source>
        <dbReference type="EMBL" id="KAK7474546.1"/>
    </source>
</evidence>
<keyword evidence="2" id="KW-0808">Transferase</keyword>
<feature type="domain" description="Sulfotransferase" evidence="3">
    <location>
        <begin position="49"/>
        <end position="280"/>
    </location>
</feature>
<dbReference type="Proteomes" id="UP001519460">
    <property type="component" value="Unassembled WGS sequence"/>
</dbReference>